<evidence type="ECO:0000256" key="2">
    <source>
        <dbReference type="ARBA" id="ARBA00022723"/>
    </source>
</evidence>
<accession>A0ABM6NMM8</accession>
<dbReference type="EMBL" id="CP011925">
    <property type="protein sequence ID" value="ATD10237.1"/>
    <property type="molecule type" value="Genomic_DNA"/>
</dbReference>
<dbReference type="PANTHER" id="PTHR13096">
    <property type="entry name" value="MINA53 MYC INDUCED NUCLEAR ANTIGEN"/>
    <property type="match status" value="1"/>
</dbReference>
<sequence length="390" mass="44816">MGFDDLIAPVDAKEFFENFYERQWVHIEGVNPFQDVFTLGDFETYLFSSRPWEMRDAWTQSGMLAAKYPNGAHYTNISSVEEALELYALGHTIVLPLANYRWPRLSEICGLISDQLDVRANANIYLTPPNSKGFTAHYDMHDVLLLQTEGAKKWVVSKCDKVHLTLTEDITRPEFYTIDPEKDLVNTKTLELKRGQVLYMPRGTIHKGEAVGDRPSIHITFNILPTTWYNLIETVPQLSTQKNHGESSHVTFDDLCDLSAPRVRKKMEIFINKPLLNAECIKDRIFKRKNEIAPGKSFQSVNQIQNISAKTTLARKPNAKFFIFDDKIDPWVSYGGRKIKVPAHFIEATKKTINKKKYTVQDIDGLKVEEEKLLFAQWLIKKGFAVIKEL</sequence>
<reference evidence="5 6" key="1">
    <citation type="submission" date="2015-06" db="EMBL/GenBank/DDBJ databases">
        <authorList>
            <person name="Xie B.-B."/>
            <person name="Rong J.-C."/>
            <person name="Qin Q.-L."/>
            <person name="Zhang Y.-Z."/>
        </authorList>
    </citation>
    <scope>NUCLEOTIDE SEQUENCE [LARGE SCALE GENOMIC DNA]</scope>
    <source>
        <strain evidence="5 6">JCM 20779</strain>
    </source>
</reference>
<feature type="domain" description="JmjC" evidence="4">
    <location>
        <begin position="78"/>
        <end position="240"/>
    </location>
</feature>
<evidence type="ECO:0000256" key="1">
    <source>
        <dbReference type="ARBA" id="ARBA00001954"/>
    </source>
</evidence>
<dbReference type="InterPro" id="IPR003347">
    <property type="entry name" value="JmjC_dom"/>
</dbReference>
<evidence type="ECO:0000259" key="4">
    <source>
        <dbReference type="PROSITE" id="PS51184"/>
    </source>
</evidence>
<name>A0ABM6NMM8_PSEO7</name>
<keyword evidence="2" id="KW-0479">Metal-binding</keyword>
<evidence type="ECO:0000256" key="3">
    <source>
        <dbReference type="ARBA" id="ARBA00023004"/>
    </source>
</evidence>
<dbReference type="SMART" id="SM00558">
    <property type="entry name" value="JmjC"/>
    <property type="match status" value="1"/>
</dbReference>
<dbReference type="PANTHER" id="PTHR13096:SF9">
    <property type="entry name" value="BIFUNCTIONAL LYSINE-SPECIFIC DEMETHYLASE AND HISTIDYL-HYDROXYLASE"/>
    <property type="match status" value="1"/>
</dbReference>
<proteinExistence type="predicted"/>
<comment type="cofactor">
    <cofactor evidence="1">
        <name>Fe(2+)</name>
        <dbReference type="ChEBI" id="CHEBI:29033"/>
    </cofactor>
</comment>
<evidence type="ECO:0000313" key="5">
    <source>
        <dbReference type="EMBL" id="ATD10237.1"/>
    </source>
</evidence>
<dbReference type="RefSeq" id="WP_010379385.1">
    <property type="nucleotide sequence ID" value="NZ_CP011925.1"/>
</dbReference>
<dbReference type="Gene3D" id="2.60.120.650">
    <property type="entry name" value="Cupin"/>
    <property type="match status" value="1"/>
</dbReference>
<dbReference type="Proteomes" id="UP000016521">
    <property type="component" value="Chromosome II"/>
</dbReference>
<keyword evidence="3" id="KW-0408">Iron</keyword>
<organism evidence="5 6">
    <name type="scientific">Pseudoalteromonas piscicida</name>
    <dbReference type="NCBI Taxonomy" id="43662"/>
    <lineage>
        <taxon>Bacteria</taxon>
        <taxon>Pseudomonadati</taxon>
        <taxon>Pseudomonadota</taxon>
        <taxon>Gammaproteobacteria</taxon>
        <taxon>Alteromonadales</taxon>
        <taxon>Pseudoalteromonadaceae</taxon>
        <taxon>Pseudoalteromonas</taxon>
    </lineage>
</organism>
<dbReference type="PROSITE" id="PS51184">
    <property type="entry name" value="JMJC"/>
    <property type="match status" value="1"/>
</dbReference>
<protein>
    <recommendedName>
        <fullName evidence="4">JmjC domain-containing protein</fullName>
    </recommendedName>
</protein>
<gene>
    <name evidence="5" type="ORF">PPIS_b1231</name>
</gene>
<evidence type="ECO:0000313" key="6">
    <source>
        <dbReference type="Proteomes" id="UP000016521"/>
    </source>
</evidence>
<keyword evidence="6" id="KW-1185">Reference proteome</keyword>
<dbReference type="Pfam" id="PF08007">
    <property type="entry name" value="JmjC_2"/>
    <property type="match status" value="1"/>
</dbReference>
<dbReference type="SUPFAM" id="SSF51197">
    <property type="entry name" value="Clavaminate synthase-like"/>
    <property type="match status" value="1"/>
</dbReference>
<dbReference type="InterPro" id="IPR039994">
    <property type="entry name" value="NO66-like"/>
</dbReference>